<dbReference type="EMBL" id="JBBPDW010000036">
    <property type="protein sequence ID" value="KAK7536568.1"/>
    <property type="molecule type" value="Genomic_DNA"/>
</dbReference>
<evidence type="ECO:0000256" key="5">
    <source>
        <dbReference type="SAM" id="MobiDB-lite"/>
    </source>
</evidence>
<comment type="subcellular location">
    <subcellularLocation>
        <location evidence="1">Cytoplasm</location>
    </subcellularLocation>
</comment>
<keyword evidence="4" id="KW-0862">Zinc</keyword>
<dbReference type="InterPro" id="IPR001841">
    <property type="entry name" value="Znf_RING"/>
</dbReference>
<dbReference type="PANTHER" id="PTHR43215:SF14">
    <property type="entry name" value="RADIAL SPOKE HEAD 1 HOMOLOG"/>
    <property type="match status" value="1"/>
</dbReference>
<dbReference type="Pfam" id="PF00443">
    <property type="entry name" value="UCH"/>
    <property type="match status" value="1"/>
</dbReference>
<dbReference type="Pfam" id="PF13920">
    <property type="entry name" value="zf-C3HC4_3"/>
    <property type="match status" value="1"/>
</dbReference>
<dbReference type="PROSITE" id="PS50144">
    <property type="entry name" value="MATH"/>
    <property type="match status" value="1"/>
</dbReference>
<feature type="domain" description="MATH" evidence="7">
    <location>
        <begin position="296"/>
        <end position="476"/>
    </location>
</feature>
<dbReference type="Gene3D" id="2.20.110.10">
    <property type="entry name" value="Histone H3 K4-specific methyltransferase SET7/9 N-terminal domain"/>
    <property type="match status" value="1"/>
</dbReference>
<evidence type="ECO:0000259" key="7">
    <source>
        <dbReference type="PROSITE" id="PS50144"/>
    </source>
</evidence>
<keyword evidence="4" id="KW-0863">Zinc-finger</keyword>
<dbReference type="Gene3D" id="2.60.210.10">
    <property type="entry name" value="Apoptosis, Tumor Necrosis Factor Receptor Associated Protein 2, Chain A"/>
    <property type="match status" value="1"/>
</dbReference>
<dbReference type="Gene3D" id="3.30.40.10">
    <property type="entry name" value="Zinc/RING finger domain, C3HC4 (zinc finger)"/>
    <property type="match status" value="1"/>
</dbReference>
<evidence type="ECO:0000313" key="9">
    <source>
        <dbReference type="Proteomes" id="UP001365128"/>
    </source>
</evidence>
<dbReference type="Proteomes" id="UP001365128">
    <property type="component" value="Unassembled WGS sequence"/>
</dbReference>
<keyword evidence="3" id="KW-0677">Repeat</keyword>
<reference evidence="8 9" key="1">
    <citation type="submission" date="2024-04" db="EMBL/GenBank/DDBJ databases">
        <title>Phyllosticta paracitricarpa is synonymous to the EU quarantine fungus P. citricarpa based on phylogenomic analyses.</title>
        <authorList>
            <consortium name="Lawrence Berkeley National Laboratory"/>
            <person name="Van Ingen-Buijs V.A."/>
            <person name="Van Westerhoven A.C."/>
            <person name="Haridas S."/>
            <person name="Skiadas P."/>
            <person name="Martin F."/>
            <person name="Groenewald J.Z."/>
            <person name="Crous P.W."/>
            <person name="Seidl M.F."/>
        </authorList>
    </citation>
    <scope>NUCLEOTIDE SEQUENCE [LARGE SCALE GENOMIC DNA]</scope>
    <source>
        <strain evidence="8 9">CBS 122670</strain>
    </source>
</reference>
<proteinExistence type="predicted"/>
<feature type="compositionally biased region" description="Basic and acidic residues" evidence="5">
    <location>
        <begin position="243"/>
        <end position="255"/>
    </location>
</feature>
<keyword evidence="9" id="KW-1185">Reference proteome</keyword>
<comment type="caution">
    <text evidence="8">The sequence shown here is derived from an EMBL/GenBank/DDBJ whole genome shotgun (WGS) entry which is preliminary data.</text>
</comment>
<accession>A0ABR1LPC7</accession>
<evidence type="ECO:0000313" key="8">
    <source>
        <dbReference type="EMBL" id="KAK7536568.1"/>
    </source>
</evidence>
<feature type="region of interest" description="Disordered" evidence="5">
    <location>
        <begin position="1"/>
        <end position="255"/>
    </location>
</feature>
<feature type="compositionally biased region" description="Low complexity" evidence="5">
    <location>
        <begin position="368"/>
        <end position="386"/>
    </location>
</feature>
<dbReference type="SMART" id="SM00184">
    <property type="entry name" value="RING"/>
    <property type="match status" value="1"/>
</dbReference>
<dbReference type="PROSITE" id="PS50089">
    <property type="entry name" value="ZF_RING_2"/>
    <property type="match status" value="1"/>
</dbReference>
<evidence type="ECO:0000256" key="4">
    <source>
        <dbReference type="PROSITE-ProRule" id="PRU00175"/>
    </source>
</evidence>
<name>A0ABR1LPC7_9PEZI</name>
<organism evidence="8 9">
    <name type="scientific">Phyllosticta citricarpa</name>
    <dbReference type="NCBI Taxonomy" id="55181"/>
    <lineage>
        <taxon>Eukaryota</taxon>
        <taxon>Fungi</taxon>
        <taxon>Dikarya</taxon>
        <taxon>Ascomycota</taxon>
        <taxon>Pezizomycotina</taxon>
        <taxon>Dothideomycetes</taxon>
        <taxon>Dothideomycetes incertae sedis</taxon>
        <taxon>Botryosphaeriales</taxon>
        <taxon>Phyllostictaceae</taxon>
        <taxon>Phyllosticta</taxon>
    </lineage>
</organism>
<evidence type="ECO:0000256" key="2">
    <source>
        <dbReference type="ARBA" id="ARBA00022490"/>
    </source>
</evidence>
<dbReference type="SMART" id="SM00698">
    <property type="entry name" value="MORN"/>
    <property type="match status" value="3"/>
</dbReference>
<keyword evidence="4" id="KW-0479">Metal-binding</keyword>
<dbReference type="Pfam" id="PF02493">
    <property type="entry name" value="MORN"/>
    <property type="match status" value="3"/>
</dbReference>
<dbReference type="SUPFAM" id="SSF49599">
    <property type="entry name" value="TRAF domain-like"/>
    <property type="match status" value="1"/>
</dbReference>
<feature type="domain" description="RING-type" evidence="6">
    <location>
        <begin position="1312"/>
        <end position="1347"/>
    </location>
</feature>
<dbReference type="Gene3D" id="3.90.70.10">
    <property type="entry name" value="Cysteine proteinases"/>
    <property type="match status" value="1"/>
</dbReference>
<dbReference type="InterPro" id="IPR002083">
    <property type="entry name" value="MATH/TRAF_dom"/>
</dbReference>
<dbReference type="Pfam" id="PF22486">
    <property type="entry name" value="MATH_2"/>
    <property type="match status" value="1"/>
</dbReference>
<protein>
    <submittedName>
        <fullName evidence="8">Uncharacterized protein</fullName>
    </submittedName>
</protein>
<feature type="compositionally biased region" description="Pro residues" evidence="5">
    <location>
        <begin position="201"/>
        <end position="220"/>
    </location>
</feature>
<dbReference type="PANTHER" id="PTHR43215">
    <property type="entry name" value="RADIAL SPOKE HEAD 1 HOMOLOG"/>
    <property type="match status" value="1"/>
</dbReference>
<gene>
    <name evidence="8" type="ORF">IWX46DRAFT_610448</name>
</gene>
<evidence type="ECO:0000256" key="1">
    <source>
        <dbReference type="ARBA" id="ARBA00004496"/>
    </source>
</evidence>
<dbReference type="SUPFAM" id="SSF54001">
    <property type="entry name" value="Cysteine proteinases"/>
    <property type="match status" value="1"/>
</dbReference>
<keyword evidence="2" id="KW-0963">Cytoplasm</keyword>
<dbReference type="InterPro" id="IPR038765">
    <property type="entry name" value="Papain-like_cys_pep_sf"/>
</dbReference>
<dbReference type="InterPro" id="IPR003409">
    <property type="entry name" value="MORN"/>
</dbReference>
<evidence type="ECO:0000259" key="6">
    <source>
        <dbReference type="PROSITE" id="PS50089"/>
    </source>
</evidence>
<feature type="compositionally biased region" description="Pro residues" evidence="5">
    <location>
        <begin position="160"/>
        <end position="177"/>
    </location>
</feature>
<dbReference type="InterPro" id="IPR008974">
    <property type="entry name" value="TRAF-like"/>
</dbReference>
<dbReference type="SUPFAM" id="SSF82185">
    <property type="entry name" value="Histone H3 K4-specific methyltransferase SET7/9 N-terminal domain"/>
    <property type="match status" value="1"/>
</dbReference>
<feature type="region of interest" description="Disordered" evidence="5">
    <location>
        <begin position="939"/>
        <end position="967"/>
    </location>
</feature>
<feature type="region of interest" description="Disordered" evidence="5">
    <location>
        <begin position="1016"/>
        <end position="1060"/>
    </location>
</feature>
<dbReference type="SUPFAM" id="SSF57850">
    <property type="entry name" value="RING/U-box"/>
    <property type="match status" value="1"/>
</dbReference>
<dbReference type="InterPro" id="IPR013083">
    <property type="entry name" value="Znf_RING/FYVE/PHD"/>
</dbReference>
<dbReference type="InterPro" id="IPR001394">
    <property type="entry name" value="Peptidase_C19_UCH"/>
</dbReference>
<feature type="compositionally biased region" description="Polar residues" evidence="5">
    <location>
        <begin position="1045"/>
        <end position="1060"/>
    </location>
</feature>
<evidence type="ECO:0000256" key="3">
    <source>
        <dbReference type="ARBA" id="ARBA00022737"/>
    </source>
</evidence>
<feature type="region of interest" description="Disordered" evidence="5">
    <location>
        <begin position="358"/>
        <end position="394"/>
    </location>
</feature>
<sequence>MSVTTSSASVDPPPLLFGQRSPSPPVFHAFSQNGSQSPRSPSAPHSPRPPANDSHMSANPHVQSSESEDSEMEEDSMDNFDGAFQQGATGFTPPAEPADEMDMSTANVFNLNPPSTDAPPPAPVDHDAMDTSPDPPGALAFADAPPPNTASATTQESTTVPPPPPPPPPQIEEPTGPPRLVRVNSHGSSVDSMGYPGVNPSTPPPTSLPPPPVVIPPPTGPSDSPREEGSVMEPDESSDDEDAPRWHELGEDRSVPDEVEIKEIEAVEEFSAHDHAHWEAKTFVGLDDPEYKPGPSGRLDWTLNNFNGTKENPNKELVMKSPVARIGGYDWQIKFYPRGNDSDFLSIYVECLSVKKKKKGPESRKDGPQSASSSSQAQPQSSNSGSVEYRTTPIPLLGDPKIPKRCSVAAQVAVVLYNPNEPRVNFYRSCAHRFCPDSPDWGWTRFHGPHYEIHYRHRGQRQALLRNDTLAFRAYIRIVNDPTECLWEHHSGENSWDSFAMTGLHSMCANSSGLLAAIWPWLTFKPFRQLLYSAHIPLPEREARATPKPLITALVRTVYKMRSTWTGKREPIDLEYVAMALEWYGETHCFEKMDVIEVWEVLRAKLEIELRGTHLEGRLDSIFGPERDRMLNTPTYRAPVKGCADVQAAVDKAHNLMDPTALPPEFLHIELERQEFDEGQRSVKKLADKVKILDRITANRTTYILHGFIAHRDSLQSGCYYAVVRPRGPGTKWYAHYDDKDSRVVGLTKQQAIDNHEGGGSEKSAVAYVLLYIRADVLHKQISREEGTWDIPDWLPHDDTDSEVELPLSNKPQEYKVFLSTVFDQHEGPGIIDPTDPKWATSECVRTIQFSSNDSVNHVRHTLADDFGIEDARRINFWSMDYAEGSAYRPVLKRMVSGEDPHCPRPSDPWMRRTQFEDSLEKTPGRWIWVHVAKEDDIPCESRRGSSSSDDGQDSAEDTPMSDRDEDVNENMDLVITEGLTAQAARLHHELEGEQQAAAQAVARSRLQLEFGTAATRIDEDNAEPSGTLLPPLPPPPSALITPPQSSQTPKSAPSVTPANSRDPYAWFSANVNPRGEAYVMLKVFDAEAATLKAHGSFVVKFNDRVESSIRKVLGWDASTPLELWDEAEMLATRAGKLNLRSTTTFGQTSIVSPAVLIANVVLSTSTRSSLANAGLFTRADDAVQHALRARFATRTTPPLTGHFTLDYFSSEHYVGLLRNGRPHGHGRRVYFDGSHYSGPFCLGERQGACGSLTFANGDVYTGAWAADAPHGIGSLVERATGNAYHGGWRAGKRFGEGVTHWRQAQEVERLCRICWEDPADAAFYDCGHVVACLNCARRVDSCPVCRRRVLSAMRLFFGN</sequence>
<feature type="compositionally biased region" description="Acidic residues" evidence="5">
    <location>
        <begin position="233"/>
        <end position="242"/>
    </location>
</feature>
<feature type="compositionally biased region" description="Acidic residues" evidence="5">
    <location>
        <begin position="66"/>
        <end position="78"/>
    </location>
</feature>
<feature type="compositionally biased region" description="Polar residues" evidence="5">
    <location>
        <begin position="54"/>
        <end position="63"/>
    </location>
</feature>